<protein>
    <recommendedName>
        <fullName evidence="1">Tc1-like transposase DDE domain-containing protein</fullName>
    </recommendedName>
</protein>
<evidence type="ECO:0000313" key="3">
    <source>
        <dbReference type="Proteomes" id="UP000821866"/>
    </source>
</evidence>
<dbReference type="InterPro" id="IPR038717">
    <property type="entry name" value="Tc1-like_DDE_dom"/>
</dbReference>
<dbReference type="GO" id="GO:0003676">
    <property type="term" value="F:nucleic acid binding"/>
    <property type="evidence" value="ECO:0007669"/>
    <property type="project" value="InterPro"/>
</dbReference>
<dbReference type="InterPro" id="IPR036397">
    <property type="entry name" value="RNaseH_sf"/>
</dbReference>
<evidence type="ECO:0000313" key="2">
    <source>
        <dbReference type="EMBL" id="KAH8038503.1"/>
    </source>
</evidence>
<dbReference type="Pfam" id="PF13358">
    <property type="entry name" value="DDE_3"/>
    <property type="match status" value="1"/>
</dbReference>
<dbReference type="AlphaFoldDB" id="A0A9J6EWC5"/>
<reference evidence="2" key="1">
    <citation type="journal article" date="2020" name="Cell">
        <title>Large-Scale Comparative Analyses of Tick Genomes Elucidate Their Genetic Diversity and Vector Capacities.</title>
        <authorList>
            <consortium name="Tick Genome and Microbiome Consortium (TIGMIC)"/>
            <person name="Jia N."/>
            <person name="Wang J."/>
            <person name="Shi W."/>
            <person name="Du L."/>
            <person name="Sun Y."/>
            <person name="Zhan W."/>
            <person name="Jiang J.F."/>
            <person name="Wang Q."/>
            <person name="Zhang B."/>
            <person name="Ji P."/>
            <person name="Bell-Sakyi L."/>
            <person name="Cui X.M."/>
            <person name="Yuan T.T."/>
            <person name="Jiang B.G."/>
            <person name="Yang W.F."/>
            <person name="Lam T.T."/>
            <person name="Chang Q.C."/>
            <person name="Ding S.J."/>
            <person name="Wang X.J."/>
            <person name="Zhu J.G."/>
            <person name="Ruan X.D."/>
            <person name="Zhao L."/>
            <person name="Wei J.T."/>
            <person name="Ye R.Z."/>
            <person name="Que T.C."/>
            <person name="Du C.H."/>
            <person name="Zhou Y.H."/>
            <person name="Cheng J.X."/>
            <person name="Dai P.F."/>
            <person name="Guo W.B."/>
            <person name="Han X.H."/>
            <person name="Huang E.J."/>
            <person name="Li L.F."/>
            <person name="Wei W."/>
            <person name="Gao Y.C."/>
            <person name="Liu J.Z."/>
            <person name="Shao H.Z."/>
            <person name="Wang X."/>
            <person name="Wang C.C."/>
            <person name="Yang T.C."/>
            <person name="Huo Q.B."/>
            <person name="Li W."/>
            <person name="Chen H.Y."/>
            <person name="Chen S.E."/>
            <person name="Zhou L.G."/>
            <person name="Ni X.B."/>
            <person name="Tian J.H."/>
            <person name="Sheng Y."/>
            <person name="Liu T."/>
            <person name="Pan Y.S."/>
            <person name="Xia L.Y."/>
            <person name="Li J."/>
            <person name="Zhao F."/>
            <person name="Cao W.C."/>
        </authorList>
    </citation>
    <scope>NUCLEOTIDE SEQUENCE</scope>
    <source>
        <strain evidence="2">Rmic-2018</strain>
    </source>
</reference>
<proteinExistence type="predicted"/>
<accession>A0A9J6EWC5</accession>
<dbReference type="VEuPathDB" id="VectorBase:LOC119169932"/>
<dbReference type="PANTHER" id="PTHR33939:SF1">
    <property type="entry name" value="DUF4371 DOMAIN-CONTAINING PROTEIN"/>
    <property type="match status" value="1"/>
</dbReference>
<comment type="caution">
    <text evidence="2">The sequence shown here is derived from an EMBL/GenBank/DDBJ whole genome shotgun (WGS) entry which is preliminary data.</text>
</comment>
<sequence>MDGNRFECWFKDVLQMLPASCVIVLDNAPYHTRREEKLPTTAWKKGLMQERLKSKKITYSKRLIKKQLLKLVESVNPRFLSYIIDNTAVKARFIVLRLPPYHCEFNPNELVWADV</sequence>
<evidence type="ECO:0000259" key="1">
    <source>
        <dbReference type="Pfam" id="PF13358"/>
    </source>
</evidence>
<feature type="domain" description="Tc1-like transposase DDE" evidence="1">
    <location>
        <begin position="2"/>
        <end position="114"/>
    </location>
</feature>
<reference evidence="2" key="2">
    <citation type="submission" date="2021-09" db="EMBL/GenBank/DDBJ databases">
        <authorList>
            <person name="Jia N."/>
            <person name="Wang J."/>
            <person name="Shi W."/>
            <person name="Du L."/>
            <person name="Sun Y."/>
            <person name="Zhan W."/>
            <person name="Jiang J."/>
            <person name="Wang Q."/>
            <person name="Zhang B."/>
            <person name="Ji P."/>
            <person name="Sakyi L.B."/>
            <person name="Cui X."/>
            <person name="Yuan T."/>
            <person name="Jiang B."/>
            <person name="Yang W."/>
            <person name="Lam T.T.-Y."/>
            <person name="Chang Q."/>
            <person name="Ding S."/>
            <person name="Wang X."/>
            <person name="Zhu J."/>
            <person name="Ruan X."/>
            <person name="Zhao L."/>
            <person name="Wei J."/>
            <person name="Que T."/>
            <person name="Du C."/>
            <person name="Cheng J."/>
            <person name="Dai P."/>
            <person name="Han X."/>
            <person name="Huang E."/>
            <person name="Gao Y."/>
            <person name="Liu J."/>
            <person name="Shao H."/>
            <person name="Ye R."/>
            <person name="Li L."/>
            <person name="Wei W."/>
            <person name="Wang X."/>
            <person name="Wang C."/>
            <person name="Huo Q."/>
            <person name="Li W."/>
            <person name="Guo W."/>
            <person name="Chen H."/>
            <person name="Chen S."/>
            <person name="Zhou L."/>
            <person name="Zhou L."/>
            <person name="Ni X."/>
            <person name="Tian J."/>
            <person name="Zhou Y."/>
            <person name="Sheng Y."/>
            <person name="Liu T."/>
            <person name="Pan Y."/>
            <person name="Xia L."/>
            <person name="Li J."/>
            <person name="Zhao F."/>
            <person name="Cao W."/>
        </authorList>
    </citation>
    <scope>NUCLEOTIDE SEQUENCE</scope>
    <source>
        <strain evidence="2">Rmic-2018</strain>
        <tissue evidence="2">Larvae</tissue>
    </source>
</reference>
<organism evidence="2 3">
    <name type="scientific">Rhipicephalus microplus</name>
    <name type="common">Cattle tick</name>
    <name type="synonym">Boophilus microplus</name>
    <dbReference type="NCBI Taxonomy" id="6941"/>
    <lineage>
        <taxon>Eukaryota</taxon>
        <taxon>Metazoa</taxon>
        <taxon>Ecdysozoa</taxon>
        <taxon>Arthropoda</taxon>
        <taxon>Chelicerata</taxon>
        <taxon>Arachnida</taxon>
        <taxon>Acari</taxon>
        <taxon>Parasitiformes</taxon>
        <taxon>Ixodida</taxon>
        <taxon>Ixodoidea</taxon>
        <taxon>Ixodidae</taxon>
        <taxon>Rhipicephalinae</taxon>
        <taxon>Rhipicephalus</taxon>
        <taxon>Boophilus</taxon>
    </lineage>
</organism>
<dbReference type="PANTHER" id="PTHR33939">
    <property type="entry name" value="PROTEIN CBG22215"/>
    <property type="match status" value="1"/>
</dbReference>
<name>A0A9J6EWC5_RHIMP</name>
<keyword evidence="3" id="KW-1185">Reference proteome</keyword>
<dbReference type="Gene3D" id="3.30.420.10">
    <property type="entry name" value="Ribonuclease H-like superfamily/Ribonuclease H"/>
    <property type="match status" value="1"/>
</dbReference>
<dbReference type="EMBL" id="JABSTU010000001">
    <property type="protein sequence ID" value="KAH8038503.1"/>
    <property type="molecule type" value="Genomic_DNA"/>
</dbReference>
<gene>
    <name evidence="2" type="ORF">HPB51_001676</name>
</gene>
<dbReference type="Proteomes" id="UP000821866">
    <property type="component" value="Chromosome 1"/>
</dbReference>